<protein>
    <submittedName>
        <fullName evidence="1">Uncharacterized protein</fullName>
    </submittedName>
</protein>
<organism evidence="1 2">
    <name type="scientific">Candidatus Magnetobacterium bavaricum</name>
    <dbReference type="NCBI Taxonomy" id="29290"/>
    <lineage>
        <taxon>Bacteria</taxon>
        <taxon>Pseudomonadati</taxon>
        <taxon>Nitrospirota</taxon>
        <taxon>Thermodesulfovibrionia</taxon>
        <taxon>Thermodesulfovibrionales</taxon>
        <taxon>Candidatus Magnetobacteriaceae</taxon>
        <taxon>Candidatus Magnetobacterium</taxon>
    </lineage>
</organism>
<name>A0A0F3GS62_9BACT</name>
<proteinExistence type="predicted"/>
<dbReference type="EMBL" id="LACI01001283">
    <property type="protein sequence ID" value="KJU84800.1"/>
    <property type="molecule type" value="Genomic_DNA"/>
</dbReference>
<gene>
    <name evidence="1" type="ORF">MBAV_003004</name>
</gene>
<sequence>MSELGLHRLKDLQEKNNKACLNINPDNPNCRTAPYSRRAVKLNLLPTVADVVQTSLIAEIGMRHCQVNSYDN</sequence>
<comment type="caution">
    <text evidence="1">The sequence shown here is derived from an EMBL/GenBank/DDBJ whole genome shotgun (WGS) entry which is preliminary data.</text>
</comment>
<keyword evidence="2" id="KW-1185">Reference proteome</keyword>
<accession>A0A0F3GS62</accession>
<dbReference type="Proteomes" id="UP000033423">
    <property type="component" value="Unassembled WGS sequence"/>
</dbReference>
<evidence type="ECO:0000313" key="2">
    <source>
        <dbReference type="Proteomes" id="UP000033423"/>
    </source>
</evidence>
<reference evidence="1 2" key="1">
    <citation type="submission" date="2015-02" db="EMBL/GenBank/DDBJ databases">
        <title>Single-cell genomics of uncultivated deep-branching MTB reveals a conserved set of magnetosome genes.</title>
        <authorList>
            <person name="Kolinko S."/>
            <person name="Richter M."/>
            <person name="Glockner F.O."/>
            <person name="Brachmann A."/>
            <person name="Schuler D."/>
        </authorList>
    </citation>
    <scope>NUCLEOTIDE SEQUENCE [LARGE SCALE GENOMIC DNA]</scope>
    <source>
        <strain evidence="1">TM-1</strain>
    </source>
</reference>
<dbReference type="AlphaFoldDB" id="A0A0F3GS62"/>
<evidence type="ECO:0000313" key="1">
    <source>
        <dbReference type="EMBL" id="KJU84800.1"/>
    </source>
</evidence>